<dbReference type="AlphaFoldDB" id="A0A4S4LM54"/>
<dbReference type="GO" id="GO:0004721">
    <property type="term" value="F:phosphoprotein phosphatase activity"/>
    <property type="evidence" value="ECO:0007669"/>
    <property type="project" value="InterPro"/>
</dbReference>
<proteinExistence type="predicted"/>
<organism evidence="1 2">
    <name type="scientific">Bondarzewia mesenterica</name>
    <dbReference type="NCBI Taxonomy" id="1095465"/>
    <lineage>
        <taxon>Eukaryota</taxon>
        <taxon>Fungi</taxon>
        <taxon>Dikarya</taxon>
        <taxon>Basidiomycota</taxon>
        <taxon>Agaricomycotina</taxon>
        <taxon>Agaricomycetes</taxon>
        <taxon>Russulales</taxon>
        <taxon>Bondarzewiaceae</taxon>
        <taxon>Bondarzewia</taxon>
    </lineage>
</organism>
<sequence>MSTGTVQTESTETILTSPPFVIVEGIVNIRSVGGYSCIIDSVSQVELVLRALRVKKIFDFRSDSEIQAYKAASLEIEGVEVVRIPVSQDEAYDPGTRVQYRCNAGLDVFPFANLDLFIQFTPQAFAKFLFLLLTAGKDRTGLFAALFLKLLGVSDEDIAKDYSLTEIGLEPMMPILIARFRNAPVFKDNWEATLKMTSAKPETILATLDSIQKKYGSVEGYLKEKAGLTDEDFGQIRKNTLIPNSTLKN</sequence>
<dbReference type="OrthoDB" id="9988524at2759"/>
<dbReference type="SUPFAM" id="SSF52799">
    <property type="entry name" value="(Phosphotyrosine protein) phosphatases II"/>
    <property type="match status" value="1"/>
</dbReference>
<comment type="caution">
    <text evidence="1">The sequence shown here is derived from an EMBL/GenBank/DDBJ whole genome shotgun (WGS) entry which is preliminary data.</text>
</comment>
<evidence type="ECO:0000313" key="1">
    <source>
        <dbReference type="EMBL" id="THH12521.1"/>
    </source>
</evidence>
<gene>
    <name evidence="1" type="ORF">EW146_g7615</name>
</gene>
<reference evidence="1 2" key="1">
    <citation type="submission" date="2019-02" db="EMBL/GenBank/DDBJ databases">
        <title>Genome sequencing of the rare red list fungi Bondarzewia mesenterica.</title>
        <authorList>
            <person name="Buettner E."/>
            <person name="Kellner H."/>
        </authorList>
    </citation>
    <scope>NUCLEOTIDE SEQUENCE [LARGE SCALE GENOMIC DNA]</scope>
    <source>
        <strain evidence="1 2">DSM 108281</strain>
    </source>
</reference>
<dbReference type="Proteomes" id="UP000310158">
    <property type="component" value="Unassembled WGS sequence"/>
</dbReference>
<name>A0A4S4LM54_9AGAM</name>
<dbReference type="InterPro" id="IPR026893">
    <property type="entry name" value="Tyr/Ser_Pase_IphP-type"/>
</dbReference>
<protein>
    <recommendedName>
        <fullName evidence="3">Tyrosine specific protein phosphatases domain-containing protein</fullName>
    </recommendedName>
</protein>
<keyword evidence="2" id="KW-1185">Reference proteome</keyword>
<dbReference type="Pfam" id="PF13350">
    <property type="entry name" value="Y_phosphatase3"/>
    <property type="match status" value="1"/>
</dbReference>
<dbReference type="InterPro" id="IPR029021">
    <property type="entry name" value="Prot-tyrosine_phosphatase-like"/>
</dbReference>
<dbReference type="EMBL" id="SGPL01000454">
    <property type="protein sequence ID" value="THH12521.1"/>
    <property type="molecule type" value="Genomic_DNA"/>
</dbReference>
<evidence type="ECO:0000313" key="2">
    <source>
        <dbReference type="Proteomes" id="UP000310158"/>
    </source>
</evidence>
<accession>A0A4S4LM54</accession>
<dbReference type="Gene3D" id="3.90.190.10">
    <property type="entry name" value="Protein tyrosine phosphatase superfamily"/>
    <property type="match status" value="1"/>
</dbReference>
<evidence type="ECO:0008006" key="3">
    <source>
        <dbReference type="Google" id="ProtNLM"/>
    </source>
</evidence>